<keyword evidence="1" id="KW-0812">Transmembrane</keyword>
<dbReference type="RefSeq" id="WP_090168827.1">
    <property type="nucleotide sequence ID" value="NZ_FOFB01000012.1"/>
</dbReference>
<organism evidence="2 3">
    <name type="scientific">Neolewinella agarilytica</name>
    <dbReference type="NCBI Taxonomy" id="478744"/>
    <lineage>
        <taxon>Bacteria</taxon>
        <taxon>Pseudomonadati</taxon>
        <taxon>Bacteroidota</taxon>
        <taxon>Saprospiria</taxon>
        <taxon>Saprospirales</taxon>
        <taxon>Lewinellaceae</taxon>
        <taxon>Neolewinella</taxon>
    </lineage>
</organism>
<keyword evidence="1" id="KW-1133">Transmembrane helix</keyword>
<keyword evidence="3" id="KW-1185">Reference proteome</keyword>
<accession>A0A1H9HAK3</accession>
<feature type="transmembrane region" description="Helical" evidence="1">
    <location>
        <begin position="81"/>
        <end position="100"/>
    </location>
</feature>
<proteinExistence type="predicted"/>
<evidence type="ECO:0000313" key="3">
    <source>
        <dbReference type="Proteomes" id="UP000199021"/>
    </source>
</evidence>
<protein>
    <submittedName>
        <fullName evidence="2">Uncharacterized protein</fullName>
    </submittedName>
</protein>
<name>A0A1H9HAK3_9BACT</name>
<reference evidence="3" key="1">
    <citation type="submission" date="2016-10" db="EMBL/GenBank/DDBJ databases">
        <authorList>
            <person name="Varghese N."/>
            <person name="Submissions S."/>
        </authorList>
    </citation>
    <scope>NUCLEOTIDE SEQUENCE [LARGE SCALE GENOMIC DNA]</scope>
    <source>
        <strain evidence="3">DSM 24740</strain>
    </source>
</reference>
<dbReference type="AlphaFoldDB" id="A0A1H9HAK3"/>
<dbReference type="Proteomes" id="UP000199021">
    <property type="component" value="Unassembled WGS sequence"/>
</dbReference>
<sequence>MTEQQIQAYVMGELPPEEAALVAEAIAQDPSLAALEEEYRTIKEGFRRQRVKALQQATLDYDKTLPPPPTPPTSGGWVRGIRFGLIALITAIVLSAGLAIQKKGYYADEAVAQRYFQDPPDTRVAGANGDIDSIGQLRFDNAIEQYFSGDYPAAHANFEQLADVEGFVASAKLYLPHASFKLEDYTTAALEFEAGLQDPNLAPPSLRLLRWNNIVNDLALGKDIVPRLEDEKWPQSFKAEVLREELDSFWR</sequence>
<dbReference type="STRING" id="478744.SAMN05444359_11283"/>
<dbReference type="InParanoid" id="A0A1H9HAK3"/>
<dbReference type="OrthoDB" id="1494643at2"/>
<dbReference type="EMBL" id="FOFB01000012">
    <property type="protein sequence ID" value="SEQ59365.1"/>
    <property type="molecule type" value="Genomic_DNA"/>
</dbReference>
<keyword evidence="1" id="KW-0472">Membrane</keyword>
<evidence type="ECO:0000313" key="2">
    <source>
        <dbReference type="EMBL" id="SEQ59365.1"/>
    </source>
</evidence>
<evidence type="ECO:0000256" key="1">
    <source>
        <dbReference type="SAM" id="Phobius"/>
    </source>
</evidence>
<gene>
    <name evidence="2" type="ORF">SAMN05444359_11283</name>
</gene>